<dbReference type="Proteomes" id="UP001500683">
    <property type="component" value="Unassembled WGS sequence"/>
</dbReference>
<feature type="domain" description="NADAR" evidence="3">
    <location>
        <begin position="27"/>
        <end position="180"/>
    </location>
</feature>
<evidence type="ECO:0000313" key="5">
    <source>
        <dbReference type="Proteomes" id="UP001500683"/>
    </source>
</evidence>
<comment type="catalytic activity">
    <reaction evidence="1">
        <text>5-amino-6-(5-phospho-D-ribosylamino)uracil + H2O = 5,6-diaminouracil + D-ribose 5-phosphate</text>
        <dbReference type="Rhea" id="RHEA:55020"/>
        <dbReference type="ChEBI" id="CHEBI:15377"/>
        <dbReference type="ChEBI" id="CHEBI:46252"/>
        <dbReference type="ChEBI" id="CHEBI:58453"/>
        <dbReference type="ChEBI" id="CHEBI:78346"/>
    </reaction>
</comment>
<dbReference type="InterPro" id="IPR012816">
    <property type="entry name" value="NADAR"/>
</dbReference>
<dbReference type="NCBIfam" id="TIGR02464">
    <property type="entry name" value="ribofla_fusion"/>
    <property type="match status" value="1"/>
</dbReference>
<dbReference type="Pfam" id="PF08719">
    <property type="entry name" value="NADAR"/>
    <property type="match status" value="1"/>
</dbReference>
<comment type="caution">
    <text evidence="4">The sequence shown here is derived from an EMBL/GenBank/DDBJ whole genome shotgun (WGS) entry which is preliminary data.</text>
</comment>
<evidence type="ECO:0000256" key="1">
    <source>
        <dbReference type="ARBA" id="ARBA00000022"/>
    </source>
</evidence>
<dbReference type="SUPFAM" id="SSF143990">
    <property type="entry name" value="YbiA-like"/>
    <property type="match status" value="1"/>
</dbReference>
<name>A0ABP7VHA5_9ACTN</name>
<organism evidence="4 5">
    <name type="scientific">Actinomadura miaoliensis</name>
    <dbReference type="NCBI Taxonomy" id="430685"/>
    <lineage>
        <taxon>Bacteria</taxon>
        <taxon>Bacillati</taxon>
        <taxon>Actinomycetota</taxon>
        <taxon>Actinomycetes</taxon>
        <taxon>Streptosporangiales</taxon>
        <taxon>Thermomonosporaceae</taxon>
        <taxon>Actinomadura</taxon>
    </lineage>
</organism>
<comment type="catalytic activity">
    <reaction evidence="2">
        <text>2,5-diamino-6-hydroxy-4-(5-phosphoribosylamino)-pyrimidine + H2O = 2,5,6-triamino-4-hydroxypyrimidine + D-ribose 5-phosphate</text>
        <dbReference type="Rhea" id="RHEA:23436"/>
        <dbReference type="ChEBI" id="CHEBI:15377"/>
        <dbReference type="ChEBI" id="CHEBI:58614"/>
        <dbReference type="ChEBI" id="CHEBI:78346"/>
        <dbReference type="ChEBI" id="CHEBI:137796"/>
    </reaction>
</comment>
<evidence type="ECO:0000259" key="3">
    <source>
        <dbReference type="Pfam" id="PF08719"/>
    </source>
</evidence>
<dbReference type="InterPro" id="IPR037238">
    <property type="entry name" value="YbiA-like_sf"/>
</dbReference>
<evidence type="ECO:0000256" key="2">
    <source>
        <dbReference type="ARBA" id="ARBA00000751"/>
    </source>
</evidence>
<sequence length="184" mass="20762">MCRMLGGMRIEQLIELEERGELPEFVLFWGGTKPKGCLSQWYPSPFTLDGVTYDTAEHYMMAEKARLFGDAQAVERILADPDPARAKAMGRRVKGFDEDTWVKHRYDIVVTGNKAKFGAHEKLRGFLLGTTGKVLVEASPHDTIWGIGLGEQQPEARRPSQWRGSNLLGFALMEVRESLRDYSA</sequence>
<gene>
    <name evidence="4" type="ORF">GCM10022214_20970</name>
</gene>
<proteinExistence type="predicted"/>
<dbReference type="Gene3D" id="1.10.357.40">
    <property type="entry name" value="YbiA-like"/>
    <property type="match status" value="1"/>
</dbReference>
<keyword evidence="5" id="KW-1185">Reference proteome</keyword>
<protein>
    <submittedName>
        <fullName evidence="4">NADAR family protein</fullName>
    </submittedName>
</protein>
<dbReference type="EMBL" id="BAAAZG010000010">
    <property type="protein sequence ID" value="GAA4066374.1"/>
    <property type="molecule type" value="Genomic_DNA"/>
</dbReference>
<dbReference type="CDD" id="cd15457">
    <property type="entry name" value="NADAR"/>
    <property type="match status" value="1"/>
</dbReference>
<accession>A0ABP7VHA5</accession>
<reference evidence="5" key="1">
    <citation type="journal article" date="2019" name="Int. J. Syst. Evol. Microbiol.">
        <title>The Global Catalogue of Microorganisms (GCM) 10K type strain sequencing project: providing services to taxonomists for standard genome sequencing and annotation.</title>
        <authorList>
            <consortium name="The Broad Institute Genomics Platform"/>
            <consortium name="The Broad Institute Genome Sequencing Center for Infectious Disease"/>
            <person name="Wu L."/>
            <person name="Ma J."/>
        </authorList>
    </citation>
    <scope>NUCLEOTIDE SEQUENCE [LARGE SCALE GENOMIC DNA]</scope>
    <source>
        <strain evidence="5">JCM 16702</strain>
    </source>
</reference>
<evidence type="ECO:0000313" key="4">
    <source>
        <dbReference type="EMBL" id="GAA4066374.1"/>
    </source>
</evidence>